<dbReference type="Pfam" id="PF13472">
    <property type="entry name" value="Lipase_GDSL_2"/>
    <property type="match status" value="1"/>
</dbReference>
<dbReference type="InterPro" id="IPR013830">
    <property type="entry name" value="SGNH_hydro"/>
</dbReference>
<dbReference type="PANTHER" id="PTHR43784:SF2">
    <property type="entry name" value="GDSL-LIKE LIPASE_ACYLHYDROLASE, PUTATIVE (AFU_ORTHOLOGUE AFUA_2G00820)-RELATED"/>
    <property type="match status" value="1"/>
</dbReference>
<evidence type="ECO:0000313" key="3">
    <source>
        <dbReference type="Proteomes" id="UP000431401"/>
    </source>
</evidence>
<protein>
    <recommendedName>
        <fullName evidence="1">SGNH hydrolase-type esterase domain-containing protein</fullName>
    </recommendedName>
</protein>
<dbReference type="SUPFAM" id="SSF52266">
    <property type="entry name" value="SGNH hydrolase"/>
    <property type="match status" value="1"/>
</dbReference>
<dbReference type="RefSeq" id="WP_153346832.1">
    <property type="nucleotide sequence ID" value="NZ_WEGI01000012.1"/>
</dbReference>
<sequence length="371" mass="39380">MTSTWLAGFRSAVISPYEAIQLTVPRGFDDQTVRQVLHLAGGGTRLRVHLSNRYGRTPLVIGAARIALRKSGAEIAAETGTVLRFAGAERLTLAPGAEIVSDAVDLATSAGDDLALSLYLPEATELATSSHKPMEFGYVTAGDRTADPDLPGAEVIESRFYVTGVDVLAEAGTPVVVAFGDSWFEGSGTTTGANRRSVDALGERLTRGWIVNQGIAGNRLLTDEVGERGLGRFDRDVLATPGVTDVVLNLGVNDLALNGAAPAAELIAGYRELARRAHQAGLRVYADTIGPFAGVIYPGVEVEAALPIRREVNEWLRGTDVFDAVFDIATAVADPARPDFIRSDLDYGDGLHLNDEGARAMAEAMRIPLAR</sequence>
<accession>A0A7K0DXW5</accession>
<reference evidence="2 3" key="1">
    <citation type="submission" date="2019-10" db="EMBL/GenBank/DDBJ databases">
        <title>Nocardia macrotermitis sp. nov. and Nocardia aurantia sp. nov., isolated from the gut of fungus growing-termite Macrotermes natalensis.</title>
        <authorList>
            <person name="Benndorf R."/>
            <person name="Schwitalla J."/>
            <person name="Martin K."/>
            <person name="De Beer W."/>
            <person name="Kaster A.-K."/>
            <person name="Vollmers J."/>
            <person name="Poulsen M."/>
            <person name="Beemelmanns C."/>
        </authorList>
    </citation>
    <scope>NUCLEOTIDE SEQUENCE [LARGE SCALE GENOMIC DNA]</scope>
    <source>
        <strain evidence="2 3">RB56</strain>
    </source>
</reference>
<evidence type="ECO:0000313" key="2">
    <source>
        <dbReference type="EMBL" id="MQY29694.1"/>
    </source>
</evidence>
<evidence type="ECO:0000259" key="1">
    <source>
        <dbReference type="Pfam" id="PF13472"/>
    </source>
</evidence>
<proteinExistence type="predicted"/>
<dbReference type="Proteomes" id="UP000431401">
    <property type="component" value="Unassembled WGS sequence"/>
</dbReference>
<dbReference type="Gene3D" id="3.40.50.1110">
    <property type="entry name" value="SGNH hydrolase"/>
    <property type="match status" value="1"/>
</dbReference>
<comment type="caution">
    <text evidence="2">The sequence shown here is derived from an EMBL/GenBank/DDBJ whole genome shotgun (WGS) entry which is preliminary data.</text>
</comment>
<dbReference type="InterPro" id="IPR036514">
    <property type="entry name" value="SGNH_hydro_sf"/>
</dbReference>
<dbReference type="OrthoDB" id="1828825at2"/>
<feature type="domain" description="SGNH hydrolase-type esterase" evidence="1">
    <location>
        <begin position="178"/>
        <end position="360"/>
    </location>
</feature>
<dbReference type="PANTHER" id="PTHR43784">
    <property type="entry name" value="GDSL-LIKE LIPASE/ACYLHYDROLASE, PUTATIVE (AFU_ORTHOLOGUE AFUA_2G00820)-RELATED"/>
    <property type="match status" value="1"/>
</dbReference>
<organism evidence="2 3">
    <name type="scientific">Nocardia aurantia</name>
    <dbReference type="NCBI Taxonomy" id="2585199"/>
    <lineage>
        <taxon>Bacteria</taxon>
        <taxon>Bacillati</taxon>
        <taxon>Actinomycetota</taxon>
        <taxon>Actinomycetes</taxon>
        <taxon>Mycobacteriales</taxon>
        <taxon>Nocardiaceae</taxon>
        <taxon>Nocardia</taxon>
    </lineage>
</organism>
<dbReference type="InterPro" id="IPR053140">
    <property type="entry name" value="GDSL_Rv0518-like"/>
</dbReference>
<keyword evidence="3" id="KW-1185">Reference proteome</keyword>
<dbReference type="AlphaFoldDB" id="A0A7K0DXW5"/>
<gene>
    <name evidence="2" type="ORF">NRB56_52870</name>
</gene>
<dbReference type="EMBL" id="WEGI01000012">
    <property type="protein sequence ID" value="MQY29694.1"/>
    <property type="molecule type" value="Genomic_DNA"/>
</dbReference>
<name>A0A7K0DXW5_9NOCA</name>